<dbReference type="EMBL" id="JAZGQO010000010">
    <property type="protein sequence ID" value="KAK6177712.1"/>
    <property type="molecule type" value="Genomic_DNA"/>
</dbReference>
<sequence>MLTGIISPKKTFLVQNGISTKILQLTETLDVKIREVFDIAPEKKIIKQYFNKEWDSFIDIDDVNCLENNSRLRVILSVSQDNCESTLSKNCESNPFPEGTSVDASWPDKPLEASTFSIDFQQALKNNESLNWRCKNQLIQNIQDHIFANTLYPKAEHIQQKLSKTIP</sequence>
<reference evidence="1 2" key="1">
    <citation type="submission" date="2024-01" db="EMBL/GenBank/DDBJ databases">
        <title>The genome of the rayed Mediterranean limpet Patella caerulea (Linnaeus, 1758).</title>
        <authorList>
            <person name="Anh-Thu Weber A."/>
            <person name="Halstead-Nussloch G."/>
        </authorList>
    </citation>
    <scope>NUCLEOTIDE SEQUENCE [LARGE SCALE GENOMIC DNA]</scope>
    <source>
        <strain evidence="1">AATW-2023a</strain>
        <tissue evidence="1">Whole specimen</tissue>
    </source>
</reference>
<name>A0AAN8JHP9_PATCE</name>
<organism evidence="1 2">
    <name type="scientific">Patella caerulea</name>
    <name type="common">Rayed Mediterranean limpet</name>
    <dbReference type="NCBI Taxonomy" id="87958"/>
    <lineage>
        <taxon>Eukaryota</taxon>
        <taxon>Metazoa</taxon>
        <taxon>Spiralia</taxon>
        <taxon>Lophotrochozoa</taxon>
        <taxon>Mollusca</taxon>
        <taxon>Gastropoda</taxon>
        <taxon>Patellogastropoda</taxon>
        <taxon>Patelloidea</taxon>
        <taxon>Patellidae</taxon>
        <taxon>Patella</taxon>
    </lineage>
</organism>
<dbReference type="Proteomes" id="UP001347796">
    <property type="component" value="Unassembled WGS sequence"/>
</dbReference>
<proteinExistence type="predicted"/>
<gene>
    <name evidence="1" type="ORF">SNE40_015759</name>
</gene>
<evidence type="ECO:0000313" key="1">
    <source>
        <dbReference type="EMBL" id="KAK6177712.1"/>
    </source>
</evidence>
<protein>
    <submittedName>
        <fullName evidence="1">Uncharacterized protein</fullName>
    </submittedName>
</protein>
<dbReference type="AlphaFoldDB" id="A0AAN8JHP9"/>
<comment type="caution">
    <text evidence="1">The sequence shown here is derived from an EMBL/GenBank/DDBJ whole genome shotgun (WGS) entry which is preliminary data.</text>
</comment>
<keyword evidence="2" id="KW-1185">Reference proteome</keyword>
<accession>A0AAN8JHP9</accession>
<evidence type="ECO:0000313" key="2">
    <source>
        <dbReference type="Proteomes" id="UP001347796"/>
    </source>
</evidence>